<keyword evidence="3" id="KW-0862">Zinc</keyword>
<dbReference type="Proteomes" id="UP001212841">
    <property type="component" value="Unassembled WGS sequence"/>
</dbReference>
<dbReference type="PANTHER" id="PTHR10782">
    <property type="entry name" value="ZINC FINGER MIZ DOMAIN-CONTAINING PROTEIN"/>
    <property type="match status" value="1"/>
</dbReference>
<comment type="caution">
    <text evidence="7">The sequence shown here is derived from an EMBL/GenBank/DDBJ whole genome shotgun (WGS) entry which is preliminary data.</text>
</comment>
<accession>A0AAD5S453</accession>
<feature type="compositionally biased region" description="Acidic residues" evidence="5">
    <location>
        <begin position="938"/>
        <end position="947"/>
    </location>
</feature>
<proteinExistence type="predicted"/>
<gene>
    <name evidence="7" type="ORF">HK097_001780</name>
</gene>
<dbReference type="PANTHER" id="PTHR10782:SF4">
    <property type="entry name" value="TONALLI, ISOFORM E"/>
    <property type="match status" value="1"/>
</dbReference>
<sequence>MSYNQSKASGQQGWGDYPDPYAPPGVDQYNAQGYGMAGSSMAPPGTANTAGTWNAGYHSQPQWPGYYGSYGSYGSYGDQSQLQATPVHIATAPLPPSTDWRAPPPPPPDFPKKQPTQSSAPRDPRISQLSSGGVKPISGGQAPAKPAGRPLSNSATTVTDISGIPHVFKPGSNVRQSSDDLEIDFYEDRQGDRQGNRRESATAGGKSTSKPDSRAPRVPTPKTTTGSVVLATALAVVPGSGTGGAGGPGLRHPEGEGLRALDVTGTGPGTAPGIAPGIGVGIEADPGSAVSGVDPRIGDAGVEIVEVRAAPAVADARRNSNDAGSRDVNRQANGAAAGPSQEVERDRNGDILGIDRSPLDWLQTKPQYWPVDPIDGDDHSAYDSSMRKVVRDLASATPPIHVDIQPIYEQRLTPKNMIQTDRDTDYRKRFVVQLPTEMILPWLPLMAKNPKTKKLGLSVFQMPKKNGYSVKDSRLIHHRSAQNDRSTRDFLVMCNGQYLELGEPKAFDFAWDILPAVKRAQEEKQAMLVFQIVTCWFELKQGFCTIQYMQEGGPFDDIPMLDPKQIFYDPTFRHISQADHDAMNDRARQLHQGQMNAQNSIYHQLDQMKTRQKWLENQTRRMKDSVTAMEKREASITARERALDDRQRQVTALQNQYNNNNNGNQNKGKQTQQQAQPTKLVQPNATQQGPVMPTNTTDPPPEHLSKRQKKDWRKQQEDMRKGQQAGPSNSAPPPGRPNHPQNQNQNQNQGQQGKKRPAPPAPDTSQKRNKGATGANTVPQANTNTNNNQRRPARAEESDDEGFAVGEEIVSLKCPITMTRIQDPVKGFECSHLQCFDRGNFDGLNSGTKPKWRCPVCDRVLGPGPHATNLLFAQLLTAYPNASRVAVKSNGTHEAAPEESGKKGKKSTTVAVDVSGGKEGSSSGYGADGGGGGKGADDDIIVLSDDD</sequence>
<evidence type="ECO:0000256" key="5">
    <source>
        <dbReference type="SAM" id="MobiDB-lite"/>
    </source>
</evidence>
<feature type="compositionally biased region" description="Low complexity" evidence="5">
    <location>
        <begin position="775"/>
        <end position="790"/>
    </location>
</feature>
<keyword evidence="8" id="KW-1185">Reference proteome</keyword>
<feature type="compositionally biased region" description="Polar residues" evidence="5">
    <location>
        <begin position="1"/>
        <end position="11"/>
    </location>
</feature>
<evidence type="ECO:0000256" key="2">
    <source>
        <dbReference type="ARBA" id="ARBA00022771"/>
    </source>
</evidence>
<feature type="region of interest" description="Disordered" evidence="5">
    <location>
        <begin position="888"/>
        <end position="947"/>
    </location>
</feature>
<evidence type="ECO:0000256" key="1">
    <source>
        <dbReference type="ARBA" id="ARBA00022723"/>
    </source>
</evidence>
<dbReference type="InterPro" id="IPR004181">
    <property type="entry name" value="Znf_MIZ"/>
</dbReference>
<feature type="compositionally biased region" description="Low complexity" evidence="5">
    <location>
        <begin position="654"/>
        <end position="676"/>
    </location>
</feature>
<dbReference type="GO" id="GO:0008270">
    <property type="term" value="F:zinc ion binding"/>
    <property type="evidence" value="ECO:0007669"/>
    <property type="project" value="UniProtKB-KW"/>
</dbReference>
<feature type="compositionally biased region" description="Basic and acidic residues" evidence="5">
    <location>
        <begin position="618"/>
        <end position="648"/>
    </location>
</feature>
<feature type="compositionally biased region" description="Polar residues" evidence="5">
    <location>
        <begin position="151"/>
        <end position="160"/>
    </location>
</feature>
<evidence type="ECO:0000313" key="8">
    <source>
        <dbReference type="Proteomes" id="UP001212841"/>
    </source>
</evidence>
<dbReference type="AlphaFoldDB" id="A0AAD5S453"/>
<dbReference type="GO" id="GO:0016925">
    <property type="term" value="P:protein sumoylation"/>
    <property type="evidence" value="ECO:0007669"/>
    <property type="project" value="TreeGrafter"/>
</dbReference>
<evidence type="ECO:0000259" key="6">
    <source>
        <dbReference type="PROSITE" id="PS51044"/>
    </source>
</evidence>
<evidence type="ECO:0000256" key="4">
    <source>
        <dbReference type="PROSITE-ProRule" id="PRU00452"/>
    </source>
</evidence>
<feature type="compositionally biased region" description="Polar residues" evidence="5">
    <location>
        <begin position="677"/>
        <end position="697"/>
    </location>
</feature>
<keyword evidence="1" id="KW-0479">Metal-binding</keyword>
<feature type="region of interest" description="Disordered" evidence="5">
    <location>
        <begin position="618"/>
        <end position="802"/>
    </location>
</feature>
<dbReference type="EMBL" id="JADGJD010001367">
    <property type="protein sequence ID" value="KAJ3043263.1"/>
    <property type="molecule type" value="Genomic_DNA"/>
</dbReference>
<dbReference type="InterPro" id="IPR013083">
    <property type="entry name" value="Znf_RING/FYVE/PHD"/>
</dbReference>
<name>A0AAD5S453_9FUNG</name>
<evidence type="ECO:0000256" key="3">
    <source>
        <dbReference type="ARBA" id="ARBA00022833"/>
    </source>
</evidence>
<dbReference type="CDD" id="cd16650">
    <property type="entry name" value="SP-RING_PIAS-like"/>
    <property type="match status" value="1"/>
</dbReference>
<feature type="compositionally biased region" description="Basic and acidic residues" evidence="5">
    <location>
        <begin position="186"/>
        <end position="200"/>
    </location>
</feature>
<feature type="compositionally biased region" description="Basic and acidic residues" evidence="5">
    <location>
        <begin position="315"/>
        <end position="329"/>
    </location>
</feature>
<feature type="compositionally biased region" description="Polar residues" evidence="5">
    <location>
        <begin position="46"/>
        <end position="58"/>
    </location>
</feature>
<feature type="compositionally biased region" description="Low complexity" evidence="5">
    <location>
        <begin position="738"/>
        <end position="752"/>
    </location>
</feature>
<dbReference type="SUPFAM" id="SSF57850">
    <property type="entry name" value="RING/U-box"/>
    <property type="match status" value="1"/>
</dbReference>
<feature type="region of interest" description="Disordered" evidence="5">
    <location>
        <begin position="315"/>
        <end position="348"/>
    </location>
</feature>
<dbReference type="GO" id="GO:0000785">
    <property type="term" value="C:chromatin"/>
    <property type="evidence" value="ECO:0007669"/>
    <property type="project" value="TreeGrafter"/>
</dbReference>
<dbReference type="GO" id="GO:0061665">
    <property type="term" value="F:SUMO ligase activity"/>
    <property type="evidence" value="ECO:0007669"/>
    <property type="project" value="TreeGrafter"/>
</dbReference>
<feature type="domain" description="SP-RING-type" evidence="6">
    <location>
        <begin position="799"/>
        <end position="885"/>
    </location>
</feature>
<evidence type="ECO:0000313" key="7">
    <source>
        <dbReference type="EMBL" id="KAJ3043263.1"/>
    </source>
</evidence>
<dbReference type="PROSITE" id="PS51044">
    <property type="entry name" value="ZF_SP_RING"/>
    <property type="match status" value="1"/>
</dbReference>
<feature type="region of interest" description="Disordered" evidence="5">
    <location>
        <begin position="84"/>
        <end position="224"/>
    </location>
</feature>
<protein>
    <recommendedName>
        <fullName evidence="6">SP-RING-type domain-containing protein</fullName>
    </recommendedName>
</protein>
<dbReference type="Pfam" id="PF02891">
    <property type="entry name" value="zf-MIZ"/>
    <property type="match status" value="1"/>
</dbReference>
<reference evidence="7" key="1">
    <citation type="submission" date="2020-05" db="EMBL/GenBank/DDBJ databases">
        <title>Phylogenomic resolution of chytrid fungi.</title>
        <authorList>
            <person name="Stajich J.E."/>
            <person name="Amses K."/>
            <person name="Simmons R."/>
            <person name="Seto K."/>
            <person name="Myers J."/>
            <person name="Bonds A."/>
            <person name="Quandt C.A."/>
            <person name="Barry K."/>
            <person name="Liu P."/>
            <person name="Grigoriev I."/>
            <person name="Longcore J.E."/>
            <person name="James T.Y."/>
        </authorList>
    </citation>
    <scope>NUCLEOTIDE SEQUENCE</scope>
    <source>
        <strain evidence="7">JEL0318</strain>
    </source>
</reference>
<organism evidence="7 8">
    <name type="scientific">Rhizophlyctis rosea</name>
    <dbReference type="NCBI Taxonomy" id="64517"/>
    <lineage>
        <taxon>Eukaryota</taxon>
        <taxon>Fungi</taxon>
        <taxon>Fungi incertae sedis</taxon>
        <taxon>Chytridiomycota</taxon>
        <taxon>Chytridiomycota incertae sedis</taxon>
        <taxon>Chytridiomycetes</taxon>
        <taxon>Rhizophlyctidales</taxon>
        <taxon>Rhizophlyctidaceae</taxon>
        <taxon>Rhizophlyctis</taxon>
    </lineage>
</organism>
<keyword evidence="2 4" id="KW-0863">Zinc-finger</keyword>
<feature type="region of interest" description="Disordered" evidence="5">
    <location>
        <begin position="1"/>
        <end position="58"/>
    </location>
</feature>
<dbReference type="Gene3D" id="3.30.40.10">
    <property type="entry name" value="Zinc/RING finger domain, C3HC4 (zinc finger)"/>
    <property type="match status" value="1"/>
</dbReference>